<dbReference type="Proteomes" id="UP001225933">
    <property type="component" value="Unassembled WGS sequence"/>
</dbReference>
<accession>A0AAJ1R752</accession>
<comment type="subcellular location">
    <subcellularLocation>
        <location evidence="1">Membrane</location>
        <topology evidence="1">Multi-pass membrane protein</topology>
    </subcellularLocation>
</comment>
<evidence type="ECO:0000256" key="4">
    <source>
        <dbReference type="ARBA" id="ARBA00023136"/>
    </source>
</evidence>
<feature type="region of interest" description="Disordered" evidence="5">
    <location>
        <begin position="60"/>
        <end position="80"/>
    </location>
</feature>
<keyword evidence="4 6" id="KW-0472">Membrane</keyword>
<evidence type="ECO:0000256" key="1">
    <source>
        <dbReference type="ARBA" id="ARBA00004141"/>
    </source>
</evidence>
<feature type="compositionally biased region" description="Low complexity" evidence="5">
    <location>
        <begin position="68"/>
        <end position="80"/>
    </location>
</feature>
<evidence type="ECO:0000313" key="8">
    <source>
        <dbReference type="Proteomes" id="UP001225933"/>
    </source>
</evidence>
<dbReference type="EMBL" id="JAUHGV010000170">
    <property type="protein sequence ID" value="MDN4015225.1"/>
    <property type="molecule type" value="Genomic_DNA"/>
</dbReference>
<feature type="transmembrane region" description="Helical" evidence="6">
    <location>
        <begin position="6"/>
        <end position="28"/>
    </location>
</feature>
<sequence>SFAAFLLDFLVPATLGNTFGGVVLVALLNYSQTRDRRVLDRDCRVLRLDWSEWLFGNHIGRPITPTFDSNGDDSSSSGAD</sequence>
<evidence type="ECO:0008006" key="9">
    <source>
        <dbReference type="Google" id="ProtNLM"/>
    </source>
</evidence>
<dbReference type="InterPro" id="IPR023271">
    <property type="entry name" value="Aquaporin-like"/>
</dbReference>
<keyword evidence="3 6" id="KW-1133">Transmembrane helix</keyword>
<reference evidence="7" key="1">
    <citation type="submission" date="2023-06" db="EMBL/GenBank/DDBJ databases">
        <title>Two Chryseobacterium gambrini strains from China.</title>
        <authorList>
            <person name="Zeng J."/>
            <person name="Wu Y."/>
        </authorList>
    </citation>
    <scope>NUCLEOTIDE SEQUENCE</scope>
    <source>
        <strain evidence="7">SQ219</strain>
    </source>
</reference>
<proteinExistence type="predicted"/>
<organism evidence="7 8">
    <name type="scientific">Chryseobacterium gambrini</name>
    <dbReference type="NCBI Taxonomy" id="373672"/>
    <lineage>
        <taxon>Bacteria</taxon>
        <taxon>Pseudomonadati</taxon>
        <taxon>Bacteroidota</taxon>
        <taxon>Flavobacteriia</taxon>
        <taxon>Flavobacteriales</taxon>
        <taxon>Weeksellaceae</taxon>
        <taxon>Chryseobacterium group</taxon>
        <taxon>Chryseobacterium</taxon>
    </lineage>
</organism>
<evidence type="ECO:0000256" key="3">
    <source>
        <dbReference type="ARBA" id="ARBA00022989"/>
    </source>
</evidence>
<evidence type="ECO:0000256" key="2">
    <source>
        <dbReference type="ARBA" id="ARBA00022692"/>
    </source>
</evidence>
<gene>
    <name evidence="7" type="ORF">QX233_22515</name>
</gene>
<dbReference type="Gene3D" id="1.20.1080.10">
    <property type="entry name" value="Glycerol uptake facilitator protein"/>
    <property type="match status" value="1"/>
</dbReference>
<keyword evidence="2 6" id="KW-0812">Transmembrane</keyword>
<name>A0AAJ1R752_9FLAO</name>
<dbReference type="GO" id="GO:0016020">
    <property type="term" value="C:membrane"/>
    <property type="evidence" value="ECO:0007669"/>
    <property type="project" value="UniProtKB-SubCell"/>
</dbReference>
<dbReference type="AlphaFoldDB" id="A0AAJ1R752"/>
<comment type="caution">
    <text evidence="7">The sequence shown here is derived from an EMBL/GenBank/DDBJ whole genome shotgun (WGS) entry which is preliminary data.</text>
</comment>
<feature type="non-terminal residue" evidence="7">
    <location>
        <position position="1"/>
    </location>
</feature>
<evidence type="ECO:0000256" key="5">
    <source>
        <dbReference type="SAM" id="MobiDB-lite"/>
    </source>
</evidence>
<protein>
    <recommendedName>
        <fullName evidence="9">Formate/nitrite transporter</fullName>
    </recommendedName>
</protein>
<dbReference type="RefSeq" id="WP_290343757.1">
    <property type="nucleotide sequence ID" value="NZ_JAUHGV010000170.1"/>
</dbReference>
<evidence type="ECO:0000313" key="7">
    <source>
        <dbReference type="EMBL" id="MDN4015225.1"/>
    </source>
</evidence>
<evidence type="ECO:0000256" key="6">
    <source>
        <dbReference type="SAM" id="Phobius"/>
    </source>
</evidence>